<sequence>MFLMNLELNSKVLSLFSIPDENRGLSILFLILFYFSLFSAFVVLSIFLVILISDQLLTSSFCFTNECFQFFFKRMSSVRMVFQGLLGIFAVVGTIGVLFVALLSYLASERTAKFTNYISHLSLFRDYFYSEVAKLDALSLSSFDTQKLYNFIFPDVKNGLMSVSSSYKEFIDRLNREIYISNQMASNAQNGTFRYNEHQQRMRLALSEIGFDLPIQPKSDFYEIETQLILMIDSISISFCGLLDLKLIGRTYR</sequence>
<organism evidence="2">
    <name type="scientific">marine sediment metagenome</name>
    <dbReference type="NCBI Taxonomy" id="412755"/>
    <lineage>
        <taxon>unclassified sequences</taxon>
        <taxon>metagenomes</taxon>
        <taxon>ecological metagenomes</taxon>
    </lineage>
</organism>
<evidence type="ECO:0000313" key="2">
    <source>
        <dbReference type="EMBL" id="KKM99149.1"/>
    </source>
</evidence>
<dbReference type="InterPro" id="IPR053597">
    <property type="entry name" value="Retron_Ec48_antiviral"/>
</dbReference>
<dbReference type="AlphaFoldDB" id="A0A0F9LVI5"/>
<reference evidence="2" key="1">
    <citation type="journal article" date="2015" name="Nature">
        <title>Complex archaea that bridge the gap between prokaryotes and eukaryotes.</title>
        <authorList>
            <person name="Spang A."/>
            <person name="Saw J.H."/>
            <person name="Jorgensen S.L."/>
            <person name="Zaremba-Niedzwiedzka K."/>
            <person name="Martijn J."/>
            <person name="Lind A.E."/>
            <person name="van Eijk R."/>
            <person name="Schleper C."/>
            <person name="Guy L."/>
            <person name="Ettema T.J."/>
        </authorList>
    </citation>
    <scope>NUCLEOTIDE SEQUENCE</scope>
</reference>
<keyword evidence="1" id="KW-1133">Transmembrane helix</keyword>
<feature type="transmembrane region" description="Helical" evidence="1">
    <location>
        <begin position="81"/>
        <end position="107"/>
    </location>
</feature>
<protein>
    <submittedName>
        <fullName evidence="2">Uncharacterized protein</fullName>
    </submittedName>
</protein>
<dbReference type="NCBIfam" id="NF038235">
    <property type="entry name" value="retron_Ec48_2TM"/>
    <property type="match status" value="1"/>
</dbReference>
<gene>
    <name evidence="2" type="ORF">LCGC14_1150710</name>
</gene>
<dbReference type="EMBL" id="LAZR01005530">
    <property type="protein sequence ID" value="KKM99149.1"/>
    <property type="molecule type" value="Genomic_DNA"/>
</dbReference>
<proteinExistence type="predicted"/>
<accession>A0A0F9LVI5</accession>
<evidence type="ECO:0000256" key="1">
    <source>
        <dbReference type="SAM" id="Phobius"/>
    </source>
</evidence>
<keyword evidence="1" id="KW-0472">Membrane</keyword>
<comment type="caution">
    <text evidence="2">The sequence shown here is derived from an EMBL/GenBank/DDBJ whole genome shotgun (WGS) entry which is preliminary data.</text>
</comment>
<name>A0A0F9LVI5_9ZZZZ</name>
<feature type="transmembrane region" description="Helical" evidence="1">
    <location>
        <begin position="27"/>
        <end position="51"/>
    </location>
</feature>
<keyword evidence="1" id="KW-0812">Transmembrane</keyword>